<evidence type="ECO:0000256" key="5">
    <source>
        <dbReference type="RuleBase" id="RU367124"/>
    </source>
</evidence>
<protein>
    <recommendedName>
        <fullName evidence="5">RxLR effector protein</fullName>
    </recommendedName>
</protein>
<feature type="compositionally biased region" description="Basic and acidic residues" evidence="6">
    <location>
        <begin position="124"/>
        <end position="137"/>
    </location>
</feature>
<feature type="compositionally biased region" description="Acidic residues" evidence="6">
    <location>
        <begin position="63"/>
        <end position="74"/>
    </location>
</feature>
<feature type="region of interest" description="Disordered" evidence="6">
    <location>
        <begin position="60"/>
        <end position="79"/>
    </location>
</feature>
<evidence type="ECO:0000313" key="8">
    <source>
        <dbReference type="EMBL" id="AEK80565.1"/>
    </source>
</evidence>
<evidence type="ECO:0000313" key="7">
    <source>
        <dbReference type="EMBL" id="AEK80563.1"/>
    </source>
</evidence>
<feature type="signal peptide" evidence="5">
    <location>
        <begin position="1"/>
        <end position="23"/>
    </location>
</feature>
<keyword evidence="4 5" id="KW-0732">Signal</keyword>
<dbReference type="HOGENOM" id="CLU_1869219_0_0_1"/>
<dbReference type="VEuPathDB" id="FungiDB:PHYSODRAFT_286294"/>
<gene>
    <name evidence="7" type="primary">Avh</name>
</gene>
<dbReference type="Pfam" id="PF16810">
    <property type="entry name" value="RXLR"/>
    <property type="match status" value="1"/>
</dbReference>
<evidence type="ECO:0000256" key="6">
    <source>
        <dbReference type="SAM" id="MobiDB-lite"/>
    </source>
</evidence>
<dbReference type="EMBL" id="JN253752">
    <property type="protein sequence ID" value="AEK80565.1"/>
    <property type="molecule type" value="Genomic_DNA"/>
</dbReference>
<keyword evidence="3 5" id="KW-0964">Secreted</keyword>
<dbReference type="InterPro" id="IPR031825">
    <property type="entry name" value="RXLR"/>
</dbReference>
<sequence>MRLNPILLTAAAALLASCNTAAAATELKQTQLPKVTAADAVQSVDSISGKLTRFLRGVKTVEEEKDESEEDSEEERSIQLKTVDDILADMEAAESNMFVHLSSYDRDILTRIENTSIVSSRRREHSERVPEPLQDWR</sequence>
<reference evidence="7" key="1">
    <citation type="journal article" date="2011" name="Plant Cell">
        <title>Transcriptional programming and functional interactions within the Phytophthora sojae RXLR effector repertoire.</title>
        <authorList>
            <person name="Wang Q."/>
            <person name="Han C."/>
            <person name="Ferreira A.O."/>
            <person name="Yu X."/>
            <person name="Ye W."/>
            <person name="Tripathy S."/>
            <person name="Kale S.D."/>
            <person name="Gu B."/>
            <person name="Sheng Y."/>
            <person name="Sui Y."/>
            <person name="Wang X."/>
            <person name="Zhang Z."/>
            <person name="Cheng B."/>
            <person name="Dong S."/>
            <person name="Shan W."/>
            <person name="Zheng X."/>
            <person name="Dou D."/>
            <person name="Tyler B.M."/>
            <person name="Wang Y."/>
        </authorList>
    </citation>
    <scope>NUCLEOTIDE SEQUENCE</scope>
    <source>
        <strain evidence="7">P7064</strain>
        <strain evidence="8">P7076</strain>
    </source>
</reference>
<dbReference type="PROSITE" id="PS51257">
    <property type="entry name" value="PROKAR_LIPOPROTEIN"/>
    <property type="match status" value="1"/>
</dbReference>
<dbReference type="KEGG" id="psoj:PHYSODRAFT_286294"/>
<accession>E0W519</accession>
<dbReference type="AlphaFoldDB" id="E0W519"/>
<comment type="subcellular location">
    <subcellularLocation>
        <location evidence="1 5">Secreted</location>
    </subcellularLocation>
</comment>
<evidence type="ECO:0000256" key="1">
    <source>
        <dbReference type="ARBA" id="ARBA00004613"/>
    </source>
</evidence>
<evidence type="ECO:0000256" key="4">
    <source>
        <dbReference type="ARBA" id="ARBA00022729"/>
    </source>
</evidence>
<comment type="domain">
    <text evidence="5">The RxLR-dEER motif acts to carry the protein into the host cell cytoplasm through binding to cell surface phosphatidylinositol-3-phosphate.</text>
</comment>
<feature type="chain" id="PRO_5007653004" description="RxLR effector protein" evidence="5">
    <location>
        <begin position="24"/>
        <end position="137"/>
    </location>
</feature>
<proteinExistence type="inferred from homology"/>
<dbReference type="OMA" id="ESNMFVH"/>
<name>E0W519_PHYSO</name>
<organism evidence="7">
    <name type="scientific">Phytophthora sojae</name>
    <name type="common">Soybean stem and root rot agent</name>
    <name type="synonym">Phytophthora megasperma f. sp. glycines</name>
    <dbReference type="NCBI Taxonomy" id="67593"/>
    <lineage>
        <taxon>Eukaryota</taxon>
        <taxon>Sar</taxon>
        <taxon>Stramenopiles</taxon>
        <taxon>Oomycota</taxon>
        <taxon>Peronosporomycetes</taxon>
        <taxon>Peronosporales</taxon>
        <taxon>Peronosporaceae</taxon>
        <taxon>Phytophthora</taxon>
    </lineage>
</organism>
<evidence type="ECO:0000256" key="2">
    <source>
        <dbReference type="ARBA" id="ARBA00010400"/>
    </source>
</evidence>
<evidence type="ECO:0000256" key="3">
    <source>
        <dbReference type="ARBA" id="ARBA00022525"/>
    </source>
</evidence>
<feature type="region of interest" description="Disordered" evidence="6">
    <location>
        <begin position="115"/>
        <end position="137"/>
    </location>
</feature>
<comment type="similarity">
    <text evidence="2 5">Belongs to the RxLR effector family.</text>
</comment>
<dbReference type="GO" id="GO:0005576">
    <property type="term" value="C:extracellular region"/>
    <property type="evidence" value="ECO:0007669"/>
    <property type="project" value="UniProtKB-SubCell"/>
</dbReference>
<comment type="function">
    <text evidence="5">Effector that suppresses plant defense responses during pathogen infection.</text>
</comment>
<dbReference type="EMBL" id="JN253750">
    <property type="protein sequence ID" value="AEK80563.1"/>
    <property type="molecule type" value="Genomic_DNA"/>
</dbReference>